<keyword evidence="1 4" id="KW-0808">Transferase</keyword>
<feature type="domain" description="N-acetyltransferase" evidence="3">
    <location>
        <begin position="3"/>
        <end position="155"/>
    </location>
</feature>
<evidence type="ECO:0000256" key="2">
    <source>
        <dbReference type="ARBA" id="ARBA00023315"/>
    </source>
</evidence>
<reference evidence="5" key="1">
    <citation type="submission" date="2016-10" db="EMBL/GenBank/DDBJ databases">
        <authorList>
            <person name="Varghese N."/>
            <person name="Submissions S."/>
        </authorList>
    </citation>
    <scope>NUCLEOTIDE SEQUENCE [LARGE SCALE GENOMIC DNA]</scope>
    <source>
        <strain evidence="5">OK042</strain>
    </source>
</reference>
<protein>
    <submittedName>
        <fullName evidence="4">Phosphinothricin acetyltransferase</fullName>
    </submittedName>
</protein>
<dbReference type="CDD" id="cd04301">
    <property type="entry name" value="NAT_SF"/>
    <property type="match status" value="1"/>
</dbReference>
<dbReference type="Gene3D" id="3.40.630.30">
    <property type="match status" value="1"/>
</dbReference>
<dbReference type="InterPro" id="IPR050832">
    <property type="entry name" value="Bact_Acetyltransf"/>
</dbReference>
<dbReference type="InterPro" id="IPR016181">
    <property type="entry name" value="Acyl_CoA_acyltransferase"/>
</dbReference>
<keyword evidence="5" id="KW-1185">Reference proteome</keyword>
<dbReference type="EMBL" id="FORT01000019">
    <property type="protein sequence ID" value="SFK75427.1"/>
    <property type="molecule type" value="Genomic_DNA"/>
</dbReference>
<keyword evidence="2" id="KW-0012">Acyltransferase</keyword>
<organism evidence="4 5">
    <name type="scientific">Brevibacillus centrosporus</name>
    <dbReference type="NCBI Taxonomy" id="54910"/>
    <lineage>
        <taxon>Bacteria</taxon>
        <taxon>Bacillati</taxon>
        <taxon>Bacillota</taxon>
        <taxon>Bacilli</taxon>
        <taxon>Bacillales</taxon>
        <taxon>Paenibacillaceae</taxon>
        <taxon>Brevibacillus</taxon>
    </lineage>
</organism>
<dbReference type="PROSITE" id="PS51186">
    <property type="entry name" value="GNAT"/>
    <property type="match status" value="1"/>
</dbReference>
<dbReference type="Pfam" id="PF00583">
    <property type="entry name" value="Acetyltransf_1"/>
    <property type="match status" value="1"/>
</dbReference>
<proteinExistence type="predicted"/>
<gene>
    <name evidence="4" type="ORF">SAMN05518846_11942</name>
</gene>
<dbReference type="PANTHER" id="PTHR43877:SF2">
    <property type="entry name" value="AMINOALKYLPHOSPHONATE N-ACETYLTRANSFERASE-RELATED"/>
    <property type="match status" value="1"/>
</dbReference>
<dbReference type="GO" id="GO:0016747">
    <property type="term" value="F:acyltransferase activity, transferring groups other than amino-acyl groups"/>
    <property type="evidence" value="ECO:0007669"/>
    <property type="project" value="InterPro"/>
</dbReference>
<dbReference type="STRING" id="1884381.SAMN05518846_11942"/>
<dbReference type="PANTHER" id="PTHR43877">
    <property type="entry name" value="AMINOALKYLPHOSPHONATE N-ACETYLTRANSFERASE-RELATED-RELATED"/>
    <property type="match status" value="1"/>
</dbReference>
<name>A0A1I4C4V9_9BACL</name>
<evidence type="ECO:0000259" key="3">
    <source>
        <dbReference type="PROSITE" id="PS51186"/>
    </source>
</evidence>
<evidence type="ECO:0000313" key="4">
    <source>
        <dbReference type="EMBL" id="SFK75427.1"/>
    </source>
</evidence>
<accession>A0A1I4C4V9</accession>
<evidence type="ECO:0000256" key="1">
    <source>
        <dbReference type="ARBA" id="ARBA00022679"/>
    </source>
</evidence>
<sequence length="163" mass="18415">MDVTIRLAREVDLARILTIYNQGIADRIATLEVEEKDDAYIQAWFGDHQGRYQVLVACVQQEVVGWASLNRYSARSAYDGVADLSIYIERSYRGKGVGSALLEKLEKAAFSERFYKIVLFTFPVNGLGQGLYRKSGYREVGVFQNQGILDGKFVDVMAMEKLL</sequence>
<evidence type="ECO:0000313" key="5">
    <source>
        <dbReference type="Proteomes" id="UP000198915"/>
    </source>
</evidence>
<dbReference type="AlphaFoldDB" id="A0A1I4C4V9"/>
<dbReference type="RefSeq" id="WP_092275197.1">
    <property type="nucleotide sequence ID" value="NZ_FORT01000019.1"/>
</dbReference>
<dbReference type="InterPro" id="IPR000182">
    <property type="entry name" value="GNAT_dom"/>
</dbReference>
<dbReference type="NCBIfam" id="NF040503">
    <property type="entry name" value="resist_ArsN1a"/>
    <property type="match status" value="1"/>
</dbReference>
<dbReference type="Proteomes" id="UP000198915">
    <property type="component" value="Unassembled WGS sequence"/>
</dbReference>
<dbReference type="SUPFAM" id="SSF55729">
    <property type="entry name" value="Acyl-CoA N-acyltransferases (Nat)"/>
    <property type="match status" value="1"/>
</dbReference>